<sequence>MHQTARSICLSGPALPWKPQRSIPAPVGFPSSPHGNGVDSRDPPLTVCLDSKCGGKSTRCEVQPDA</sequence>
<name>A0A151PJF2_ALLMI</name>
<gene>
    <name evidence="2" type="ORF">Y1Q_0011103</name>
</gene>
<feature type="region of interest" description="Disordered" evidence="1">
    <location>
        <begin position="20"/>
        <end position="43"/>
    </location>
</feature>
<comment type="caution">
    <text evidence="2">The sequence shown here is derived from an EMBL/GenBank/DDBJ whole genome shotgun (WGS) entry which is preliminary data.</text>
</comment>
<protein>
    <submittedName>
        <fullName evidence="2">Uncharacterized protein</fullName>
    </submittedName>
</protein>
<organism evidence="2 3">
    <name type="scientific">Alligator mississippiensis</name>
    <name type="common">American alligator</name>
    <dbReference type="NCBI Taxonomy" id="8496"/>
    <lineage>
        <taxon>Eukaryota</taxon>
        <taxon>Metazoa</taxon>
        <taxon>Chordata</taxon>
        <taxon>Craniata</taxon>
        <taxon>Vertebrata</taxon>
        <taxon>Euteleostomi</taxon>
        <taxon>Archelosauria</taxon>
        <taxon>Archosauria</taxon>
        <taxon>Crocodylia</taxon>
        <taxon>Alligatoridae</taxon>
        <taxon>Alligatorinae</taxon>
        <taxon>Alligator</taxon>
    </lineage>
</organism>
<dbReference type="Proteomes" id="UP000050525">
    <property type="component" value="Unassembled WGS sequence"/>
</dbReference>
<proteinExistence type="predicted"/>
<dbReference type="AlphaFoldDB" id="A0A151PJF2"/>
<keyword evidence="3" id="KW-1185">Reference proteome</keyword>
<accession>A0A151PJF2</accession>
<evidence type="ECO:0000313" key="3">
    <source>
        <dbReference type="Proteomes" id="UP000050525"/>
    </source>
</evidence>
<evidence type="ECO:0000256" key="1">
    <source>
        <dbReference type="SAM" id="MobiDB-lite"/>
    </source>
</evidence>
<reference evidence="2 3" key="1">
    <citation type="journal article" date="2012" name="Genome Biol.">
        <title>Sequencing three crocodilian genomes to illuminate the evolution of archosaurs and amniotes.</title>
        <authorList>
            <person name="St John J.A."/>
            <person name="Braun E.L."/>
            <person name="Isberg S.R."/>
            <person name="Miles L.G."/>
            <person name="Chong A.Y."/>
            <person name="Gongora J."/>
            <person name="Dalzell P."/>
            <person name="Moran C."/>
            <person name="Bed'hom B."/>
            <person name="Abzhanov A."/>
            <person name="Burgess S.C."/>
            <person name="Cooksey A.M."/>
            <person name="Castoe T.A."/>
            <person name="Crawford N.G."/>
            <person name="Densmore L.D."/>
            <person name="Drew J.C."/>
            <person name="Edwards S.V."/>
            <person name="Faircloth B.C."/>
            <person name="Fujita M.K."/>
            <person name="Greenwold M.J."/>
            <person name="Hoffmann F.G."/>
            <person name="Howard J.M."/>
            <person name="Iguchi T."/>
            <person name="Janes D.E."/>
            <person name="Khan S.Y."/>
            <person name="Kohno S."/>
            <person name="de Koning A.J."/>
            <person name="Lance S.L."/>
            <person name="McCarthy F.M."/>
            <person name="McCormack J.E."/>
            <person name="Merchant M.E."/>
            <person name="Peterson D.G."/>
            <person name="Pollock D.D."/>
            <person name="Pourmand N."/>
            <person name="Raney B.J."/>
            <person name="Roessler K.A."/>
            <person name="Sanford J.R."/>
            <person name="Sawyer R.H."/>
            <person name="Schmidt C.J."/>
            <person name="Triplett E.W."/>
            <person name="Tuberville T.D."/>
            <person name="Venegas-Anaya M."/>
            <person name="Howard J.T."/>
            <person name="Jarvis E.D."/>
            <person name="Guillette L.J.Jr."/>
            <person name="Glenn T.C."/>
            <person name="Green R.E."/>
            <person name="Ray D.A."/>
        </authorList>
    </citation>
    <scope>NUCLEOTIDE SEQUENCE [LARGE SCALE GENOMIC DNA]</scope>
    <source>
        <strain evidence="2">KSC_2009_1</strain>
    </source>
</reference>
<dbReference type="EMBL" id="AKHW03000012">
    <property type="protein sequence ID" value="KYO49160.1"/>
    <property type="molecule type" value="Genomic_DNA"/>
</dbReference>
<evidence type="ECO:0000313" key="2">
    <source>
        <dbReference type="EMBL" id="KYO49160.1"/>
    </source>
</evidence>